<comment type="similarity">
    <text evidence="3">Belongs to the multi antimicrobial extrusion (MATE) (TC 2.A.66.1) family.</text>
</comment>
<feature type="transmembrane region" description="Helical" evidence="13">
    <location>
        <begin position="197"/>
        <end position="217"/>
    </location>
</feature>
<evidence type="ECO:0000256" key="13">
    <source>
        <dbReference type="SAM" id="Phobius"/>
    </source>
</evidence>
<organism evidence="14 15">
    <name type="scientific">Anaerosolibacter carboniphilus</name>
    <dbReference type="NCBI Taxonomy" id="1417629"/>
    <lineage>
        <taxon>Bacteria</taxon>
        <taxon>Bacillati</taxon>
        <taxon>Bacillota</taxon>
        <taxon>Clostridia</taxon>
        <taxon>Peptostreptococcales</taxon>
        <taxon>Thermotaleaceae</taxon>
        <taxon>Anaerosolibacter</taxon>
    </lineage>
</organism>
<keyword evidence="11 13" id="KW-0472">Membrane</keyword>
<keyword evidence="6" id="KW-0050">Antiport</keyword>
<evidence type="ECO:0000256" key="7">
    <source>
        <dbReference type="ARBA" id="ARBA00022475"/>
    </source>
</evidence>
<dbReference type="GO" id="GO:0006811">
    <property type="term" value="P:monoatomic ion transport"/>
    <property type="evidence" value="ECO:0007669"/>
    <property type="project" value="UniProtKB-KW"/>
</dbReference>
<dbReference type="PANTHER" id="PTHR43298:SF2">
    <property type="entry name" value="FMN_FAD EXPORTER YEEO-RELATED"/>
    <property type="match status" value="1"/>
</dbReference>
<keyword evidence="9 13" id="KW-1133">Transmembrane helix</keyword>
<evidence type="ECO:0000256" key="11">
    <source>
        <dbReference type="ARBA" id="ARBA00023136"/>
    </source>
</evidence>
<dbReference type="GO" id="GO:0005886">
    <property type="term" value="C:plasma membrane"/>
    <property type="evidence" value="ECO:0007669"/>
    <property type="project" value="UniProtKB-SubCell"/>
</dbReference>
<name>A0A841KPD2_9FIRM</name>
<keyword evidence="8 13" id="KW-0812">Transmembrane</keyword>
<feature type="transmembrane region" description="Helical" evidence="13">
    <location>
        <begin position="166"/>
        <end position="185"/>
    </location>
</feature>
<accession>A0A841KPD2</accession>
<evidence type="ECO:0000256" key="6">
    <source>
        <dbReference type="ARBA" id="ARBA00022449"/>
    </source>
</evidence>
<evidence type="ECO:0000256" key="12">
    <source>
        <dbReference type="ARBA" id="ARBA00031636"/>
    </source>
</evidence>
<dbReference type="Pfam" id="PF01554">
    <property type="entry name" value="MatE"/>
    <property type="match status" value="2"/>
</dbReference>
<dbReference type="AlphaFoldDB" id="A0A841KPD2"/>
<dbReference type="RefSeq" id="WP_184309457.1">
    <property type="nucleotide sequence ID" value="NZ_JACHEN010000006.1"/>
</dbReference>
<dbReference type="CDD" id="cd13134">
    <property type="entry name" value="MATE_like_8"/>
    <property type="match status" value="1"/>
</dbReference>
<feature type="transmembrane region" description="Helical" evidence="13">
    <location>
        <begin position="321"/>
        <end position="344"/>
    </location>
</feature>
<sequence length="453" mass="49773">MKQMHLKDRNFYRTMLAIALPIALQNLISSSLNMVDTVMIGKLGETQIAAVGLANQLFFLFILLMFGINSGCAIFTAQFWGKKDIANIRRVLGLALVSGGSLSLVFACIAFFVPQFVLRLFTIDSLVIDLGSQYLKIISFSYLITTISFAYAFASRSIGQAKLPMVVSAVSLLTNTLLNYLLIFGNLGFPEMGVRGAALATVIARSVELILLLSIIYKQGDVLAGKIGELLDFEFDFVKRVYQTAIPVILNEGFWALGMTMYSVVYARISTDAVASIQIANTIQNIFMVVAMGLGNSCAVMLGNEIGAGHKEKAITYGNTFILLGTLLGAAIGGFLALVSPYILQFFNVSQRVHESAYWILMIMGVTMAIRIFNTILIIGVFRSGGDTKFSLYLEMGSVWLVGVPLAFIGALVWKLPVYWVYGLISIEELIKAFLGFPRVLSKKWVRNVVEHM</sequence>
<dbReference type="InterPro" id="IPR050222">
    <property type="entry name" value="MATE_MdtK"/>
</dbReference>
<keyword evidence="5" id="KW-0813">Transport</keyword>
<evidence type="ECO:0000256" key="9">
    <source>
        <dbReference type="ARBA" id="ARBA00022989"/>
    </source>
</evidence>
<comment type="subcellular location">
    <subcellularLocation>
        <location evidence="2">Cell membrane</location>
        <topology evidence="2">Multi-pass membrane protein</topology>
    </subcellularLocation>
</comment>
<evidence type="ECO:0000256" key="2">
    <source>
        <dbReference type="ARBA" id="ARBA00004651"/>
    </source>
</evidence>
<comment type="caution">
    <text evidence="14">The sequence shown here is derived from an EMBL/GenBank/DDBJ whole genome shotgun (WGS) entry which is preliminary data.</text>
</comment>
<feature type="transmembrane region" description="Helical" evidence="13">
    <location>
        <begin position="57"/>
        <end position="80"/>
    </location>
</feature>
<evidence type="ECO:0000256" key="5">
    <source>
        <dbReference type="ARBA" id="ARBA00022448"/>
    </source>
</evidence>
<dbReference type="InterPro" id="IPR048279">
    <property type="entry name" value="MdtK-like"/>
</dbReference>
<dbReference type="PANTHER" id="PTHR43298">
    <property type="entry name" value="MULTIDRUG RESISTANCE PROTEIN NORM-RELATED"/>
    <property type="match status" value="1"/>
</dbReference>
<dbReference type="InterPro" id="IPR002528">
    <property type="entry name" value="MATE_fam"/>
</dbReference>
<proteinExistence type="inferred from homology"/>
<keyword evidence="15" id="KW-1185">Reference proteome</keyword>
<evidence type="ECO:0000313" key="15">
    <source>
        <dbReference type="Proteomes" id="UP000579281"/>
    </source>
</evidence>
<evidence type="ECO:0000256" key="8">
    <source>
        <dbReference type="ARBA" id="ARBA00022692"/>
    </source>
</evidence>
<feature type="transmembrane region" description="Helical" evidence="13">
    <location>
        <begin position="92"/>
        <end position="113"/>
    </location>
</feature>
<comment type="function">
    <text evidence="1">Multidrug efflux pump.</text>
</comment>
<evidence type="ECO:0000256" key="4">
    <source>
        <dbReference type="ARBA" id="ARBA00020268"/>
    </source>
</evidence>
<feature type="transmembrane region" description="Helical" evidence="13">
    <location>
        <begin position="419"/>
        <end position="437"/>
    </location>
</feature>
<reference evidence="14 15" key="1">
    <citation type="submission" date="2020-08" db="EMBL/GenBank/DDBJ databases">
        <title>Genomic Encyclopedia of Type Strains, Phase IV (KMG-IV): sequencing the most valuable type-strain genomes for metagenomic binning, comparative biology and taxonomic classification.</title>
        <authorList>
            <person name="Goeker M."/>
        </authorList>
    </citation>
    <scope>NUCLEOTIDE SEQUENCE [LARGE SCALE GENOMIC DNA]</scope>
    <source>
        <strain evidence="14 15">DSM 103526</strain>
    </source>
</reference>
<evidence type="ECO:0000313" key="14">
    <source>
        <dbReference type="EMBL" id="MBB6215297.1"/>
    </source>
</evidence>
<protein>
    <recommendedName>
        <fullName evidence="4">Probable multidrug resistance protein NorM</fullName>
    </recommendedName>
    <alternativeName>
        <fullName evidence="12">Multidrug-efflux transporter</fullName>
    </alternativeName>
</protein>
<keyword evidence="7" id="KW-1003">Cell membrane</keyword>
<dbReference type="NCBIfam" id="TIGR00797">
    <property type="entry name" value="matE"/>
    <property type="match status" value="1"/>
</dbReference>
<evidence type="ECO:0000256" key="1">
    <source>
        <dbReference type="ARBA" id="ARBA00003408"/>
    </source>
</evidence>
<dbReference type="EMBL" id="JACHEN010000006">
    <property type="protein sequence ID" value="MBB6215297.1"/>
    <property type="molecule type" value="Genomic_DNA"/>
</dbReference>
<feature type="transmembrane region" description="Helical" evidence="13">
    <location>
        <begin position="356"/>
        <end position="380"/>
    </location>
</feature>
<dbReference type="PIRSF" id="PIRSF006603">
    <property type="entry name" value="DinF"/>
    <property type="match status" value="1"/>
</dbReference>
<gene>
    <name evidence="14" type="ORF">HNQ80_001386</name>
</gene>
<keyword evidence="10" id="KW-0406">Ion transport</keyword>
<evidence type="ECO:0000256" key="10">
    <source>
        <dbReference type="ARBA" id="ARBA00023065"/>
    </source>
</evidence>
<dbReference type="GO" id="GO:0015297">
    <property type="term" value="F:antiporter activity"/>
    <property type="evidence" value="ECO:0007669"/>
    <property type="project" value="UniProtKB-KW"/>
</dbReference>
<feature type="transmembrane region" description="Helical" evidence="13">
    <location>
        <begin position="392"/>
        <end position="413"/>
    </location>
</feature>
<dbReference type="GO" id="GO:0042910">
    <property type="term" value="F:xenobiotic transmembrane transporter activity"/>
    <property type="evidence" value="ECO:0007669"/>
    <property type="project" value="InterPro"/>
</dbReference>
<dbReference type="Proteomes" id="UP000579281">
    <property type="component" value="Unassembled WGS sequence"/>
</dbReference>
<feature type="transmembrane region" description="Helical" evidence="13">
    <location>
        <begin position="133"/>
        <end position="154"/>
    </location>
</feature>
<evidence type="ECO:0000256" key="3">
    <source>
        <dbReference type="ARBA" id="ARBA00010199"/>
    </source>
</evidence>